<evidence type="ECO:0000256" key="4">
    <source>
        <dbReference type="ARBA" id="ARBA00022837"/>
    </source>
</evidence>
<dbReference type="Proteomes" id="UP000034137">
    <property type="component" value="Unassembled WGS sequence"/>
</dbReference>
<dbReference type="Gene3D" id="2.60.40.10">
    <property type="entry name" value="Immunoglobulins"/>
    <property type="match status" value="1"/>
</dbReference>
<feature type="chain" id="PRO_5002534014" evidence="6">
    <location>
        <begin position="27"/>
        <end position="962"/>
    </location>
</feature>
<evidence type="ECO:0000313" key="9">
    <source>
        <dbReference type="Proteomes" id="UP000034137"/>
    </source>
</evidence>
<proteinExistence type="predicted"/>
<dbReference type="EMBL" id="LBXO01000029">
    <property type="protein sequence ID" value="KKR32568.1"/>
    <property type="molecule type" value="Genomic_DNA"/>
</dbReference>
<sequence length="962" mass="106240">MNKKITILIAFVVLFFVPLFSTEASAQEPTFRIMTKSDFGDYIGQNKTWDFSNSNNSKIYVNSASQNQVVFKTENFDIDYMMYEFAAETGKNLSPGLLYTPAKRFAFRDSFNGIDIGGDGRGCNRILGAFYVHEYVIATGTLAKAAIDFVQICEPQSSDINEQSPKLYGSLRYNSSMPDSCNSQGCAEAKNNLGIVDKLVVDGVNDHRVTNSNSLAINWNTNLEATCMVAHGENQNVTTSQLGSIVQRPTPTNDGKYWYTLKLDNLKDAPYYYQINCSAGGQTANLPTTATQKMVSPKPDLVITGVEQKNVSPQTIFGKDYDVVNFLVHYKNNSLVDINNNFYISMKSGITPEYQNGFKSSNPVNSIYPVAKANTEYDYEIGGYLLPRGGSLKTNFTFGIDRDYFENYDNLISESNENNNTLVKTVSFSQEQVGNPDLIIKSIVENTINNSITIVIKNIGTGNADIKNSIVKVIHGSNYYDKIKNCKPDDFVCLTWEGKRVDEYNAGINAGAYGKNILASGEEYSILFNKPNYLLQDIDFKLGATYLIKSYVDFNNGTNESNENNNTLEKTVTVSKIEQPSNQVKVISPIGGEEFEQGINFKINWKDGKELVQIGLVGKNAVSTYSGFNADGILGWIKLDGRPDGEFIWEGKNICSLDGTICQTVSPGTYKILAVSKSVNGNLIFGNDGPNGDIANWSLSNAFTIVSPRSGKDNQIDNINNQAKSLNDGKISELLKQIKQLRDELREQAAELKYLKIFAIQMRELSSNMQSAIKAFIAYGVDENTKKLGEGERAAVVSSYEAAFDKLPQTEAELADAIKIANGRFPGVTSDIAEKRAKEQFYKIYKRVADMNDNKDAAAVKVMAYGLRQSANNRNLSSEKTGIKTFTHIFGKGPKTTEDWNAMQAITYSGATKKIDTDKDGLADETEKKLGTDMNKVDSDGDGYKDGEEVLNGYSPKGAGKF</sequence>
<dbReference type="PROSITE" id="PS50222">
    <property type="entry name" value="EF_HAND_2"/>
    <property type="match status" value="1"/>
</dbReference>
<evidence type="ECO:0000256" key="3">
    <source>
        <dbReference type="ARBA" id="ARBA00022729"/>
    </source>
</evidence>
<comment type="caution">
    <text evidence="8">The sequence shown here is derived from an EMBL/GenBank/DDBJ whole genome shotgun (WGS) entry which is preliminary data.</text>
</comment>
<dbReference type="GO" id="GO:0005509">
    <property type="term" value="F:calcium ion binding"/>
    <property type="evidence" value="ECO:0007669"/>
    <property type="project" value="InterPro"/>
</dbReference>
<dbReference type="AlphaFoldDB" id="A0A0G0PXD8"/>
<keyword evidence="3 6" id="KW-0732">Signal</keyword>
<feature type="domain" description="EF-hand" evidence="7">
    <location>
        <begin position="925"/>
        <end position="960"/>
    </location>
</feature>
<keyword evidence="2" id="KW-0964">Secreted</keyword>
<comment type="subcellular location">
    <subcellularLocation>
        <location evidence="1">Secreted</location>
    </subcellularLocation>
</comment>
<evidence type="ECO:0000259" key="7">
    <source>
        <dbReference type="PROSITE" id="PS50222"/>
    </source>
</evidence>
<evidence type="ECO:0000256" key="1">
    <source>
        <dbReference type="ARBA" id="ARBA00004613"/>
    </source>
</evidence>
<dbReference type="Pfam" id="PF18884">
    <property type="entry name" value="TSP3_bac"/>
    <property type="match status" value="2"/>
</dbReference>
<evidence type="ECO:0000256" key="5">
    <source>
        <dbReference type="SAM" id="MobiDB-lite"/>
    </source>
</evidence>
<feature type="signal peptide" evidence="6">
    <location>
        <begin position="1"/>
        <end position="26"/>
    </location>
</feature>
<organism evidence="8 9">
    <name type="scientific">Candidatus Falkowbacteria bacterium GW2011_GWF2_39_8</name>
    <dbReference type="NCBI Taxonomy" id="1618642"/>
    <lineage>
        <taxon>Bacteria</taxon>
        <taxon>Candidatus Falkowiibacteriota</taxon>
    </lineage>
</organism>
<gene>
    <name evidence="8" type="ORF">UT64_C0029G0012</name>
</gene>
<evidence type="ECO:0000256" key="2">
    <source>
        <dbReference type="ARBA" id="ARBA00022525"/>
    </source>
</evidence>
<evidence type="ECO:0000256" key="6">
    <source>
        <dbReference type="SAM" id="SignalP"/>
    </source>
</evidence>
<accession>A0A0G0PXD8</accession>
<protein>
    <submittedName>
        <fullName evidence="8">Thrombospondin type 3 repeat superfamily protein</fullName>
    </submittedName>
</protein>
<dbReference type="InterPro" id="IPR013783">
    <property type="entry name" value="Ig-like_fold"/>
</dbReference>
<feature type="region of interest" description="Disordered" evidence="5">
    <location>
        <begin position="917"/>
        <end position="962"/>
    </location>
</feature>
<name>A0A0G0PXD8_9BACT</name>
<evidence type="ECO:0000313" key="8">
    <source>
        <dbReference type="EMBL" id="KKR32568.1"/>
    </source>
</evidence>
<feature type="compositionally biased region" description="Basic and acidic residues" evidence="5">
    <location>
        <begin position="917"/>
        <end position="948"/>
    </location>
</feature>
<dbReference type="InterPro" id="IPR059100">
    <property type="entry name" value="TSP3_bac"/>
</dbReference>
<keyword evidence="4" id="KW-0106">Calcium</keyword>
<dbReference type="InterPro" id="IPR002048">
    <property type="entry name" value="EF_hand_dom"/>
</dbReference>
<reference evidence="8 9" key="1">
    <citation type="journal article" date="2015" name="Nature">
        <title>rRNA introns, odd ribosomes, and small enigmatic genomes across a large radiation of phyla.</title>
        <authorList>
            <person name="Brown C.T."/>
            <person name="Hug L.A."/>
            <person name="Thomas B.C."/>
            <person name="Sharon I."/>
            <person name="Castelle C.J."/>
            <person name="Singh A."/>
            <person name="Wilkins M.J."/>
            <person name="Williams K.H."/>
            <person name="Banfield J.F."/>
        </authorList>
    </citation>
    <scope>NUCLEOTIDE SEQUENCE [LARGE SCALE GENOMIC DNA]</scope>
</reference>